<dbReference type="GO" id="GO:0006493">
    <property type="term" value="P:protein O-linked glycosylation"/>
    <property type="evidence" value="ECO:0007669"/>
    <property type="project" value="InterPro"/>
</dbReference>
<dbReference type="SUPFAM" id="SSF48452">
    <property type="entry name" value="TPR-like"/>
    <property type="match status" value="1"/>
</dbReference>
<dbReference type="Proteomes" id="UP000054925">
    <property type="component" value="Unassembled WGS sequence"/>
</dbReference>
<dbReference type="Pfam" id="PF13432">
    <property type="entry name" value="TPR_16"/>
    <property type="match status" value="1"/>
</dbReference>
<keyword evidence="2" id="KW-0472">Membrane</keyword>
<organism evidence="3 4">
    <name type="scientific">Caballeronia terrestris</name>
    <dbReference type="NCBI Taxonomy" id="1226301"/>
    <lineage>
        <taxon>Bacteria</taxon>
        <taxon>Pseudomonadati</taxon>
        <taxon>Pseudomonadota</taxon>
        <taxon>Betaproteobacteria</taxon>
        <taxon>Burkholderiales</taxon>
        <taxon>Burkholderiaceae</taxon>
        <taxon>Caballeronia</taxon>
    </lineage>
</organism>
<protein>
    <submittedName>
        <fullName evidence="3">TPR repeat-containing protein</fullName>
    </submittedName>
</protein>
<dbReference type="PROSITE" id="PS50005">
    <property type="entry name" value="TPR"/>
    <property type="match status" value="3"/>
</dbReference>
<dbReference type="GO" id="GO:0097363">
    <property type="term" value="F:protein O-acetylglucosaminyltransferase activity"/>
    <property type="evidence" value="ECO:0007669"/>
    <property type="project" value="TreeGrafter"/>
</dbReference>
<gene>
    <name evidence="3" type="ORF">AWB67_05025</name>
</gene>
<keyword evidence="2" id="KW-1133">Transmembrane helix</keyword>
<dbReference type="Gene3D" id="1.25.40.10">
    <property type="entry name" value="Tetratricopeptide repeat domain"/>
    <property type="match status" value="2"/>
</dbReference>
<dbReference type="InterPro" id="IPR037919">
    <property type="entry name" value="OGT"/>
</dbReference>
<evidence type="ECO:0000313" key="4">
    <source>
        <dbReference type="Proteomes" id="UP000054925"/>
    </source>
</evidence>
<evidence type="ECO:0000256" key="1">
    <source>
        <dbReference type="PROSITE-ProRule" id="PRU00339"/>
    </source>
</evidence>
<dbReference type="Pfam" id="PF14559">
    <property type="entry name" value="TPR_19"/>
    <property type="match status" value="1"/>
</dbReference>
<sequence length="492" mass="53869">MQWMFVANIGQARCVVSSIEQQAGGSAPLRFKVTPGAIWLCVRAAGPVVARWLPLGLRATKWLAASPADWSGWLFHWACIAFGIPFCYMVATAVLTPQLFIPPIDAPQSLVKRGYSAPFLAQRITSSMDEIGRQATVSIPHEVITGNDEQPEIQVPGQELSYTSTVYFLKKVVKRPDVAVHVGITEQGDSYVAHVQVEGGAFHNRQGTVKAASRDDIDTFIRDIGTEAMRLAEPNMLASYLFSSVEKGGCDRDKCDFRQVESIYDDVLKLPVPEQAEWALAGKGLILLTKGYWKSAEEQSRQALAMHAHSAVLRANLAVALEQQQKHDEALKEYRASATSKSRTAETLRLWGDALLHANRPDEALKRFAEAARMRPDFTDNLHDWGEALVQLGRYDEAIEKLSRAAALNPELAPSYIEWGRALEGKGDLRGAAYKYAQAADLDPHNQSARDSLAAVRAKEAGDAGKATVRARPAPLPQEGIISVSAVSADLE</sequence>
<evidence type="ECO:0000313" key="3">
    <source>
        <dbReference type="EMBL" id="SAL77002.1"/>
    </source>
</evidence>
<dbReference type="PANTHER" id="PTHR44366">
    <property type="entry name" value="UDP-N-ACETYLGLUCOSAMINE--PEPTIDE N-ACETYLGLUCOSAMINYLTRANSFERASE 110 KDA SUBUNIT"/>
    <property type="match status" value="1"/>
</dbReference>
<keyword evidence="4" id="KW-1185">Reference proteome</keyword>
<comment type="caution">
    <text evidence="3">The sequence shown here is derived from an EMBL/GenBank/DDBJ whole genome shotgun (WGS) entry which is preliminary data.</text>
</comment>
<dbReference type="SMART" id="SM00028">
    <property type="entry name" value="TPR"/>
    <property type="match status" value="5"/>
</dbReference>
<evidence type="ECO:0000256" key="2">
    <source>
        <dbReference type="SAM" id="Phobius"/>
    </source>
</evidence>
<feature type="repeat" description="TPR" evidence="1">
    <location>
        <begin position="345"/>
        <end position="378"/>
    </location>
</feature>
<proteinExistence type="predicted"/>
<feature type="repeat" description="TPR" evidence="1">
    <location>
        <begin position="413"/>
        <end position="446"/>
    </location>
</feature>
<accession>A0A158K7A6</accession>
<feature type="transmembrane region" description="Helical" evidence="2">
    <location>
        <begin position="74"/>
        <end position="95"/>
    </location>
</feature>
<dbReference type="EMBL" id="FCOL02000039">
    <property type="protein sequence ID" value="SAL77002.1"/>
    <property type="molecule type" value="Genomic_DNA"/>
</dbReference>
<dbReference type="InterPro" id="IPR019734">
    <property type="entry name" value="TPR_rpt"/>
</dbReference>
<reference evidence="3" key="1">
    <citation type="submission" date="2016-01" db="EMBL/GenBank/DDBJ databases">
        <authorList>
            <person name="Peeters C."/>
        </authorList>
    </citation>
    <scope>NUCLEOTIDE SEQUENCE [LARGE SCALE GENOMIC DNA]</scope>
    <source>
        <strain evidence="3">LMG 22937</strain>
    </source>
</reference>
<dbReference type="PANTHER" id="PTHR44366:SF1">
    <property type="entry name" value="UDP-N-ACETYLGLUCOSAMINE--PEPTIDE N-ACETYLGLUCOSAMINYLTRANSFERASE 110 KDA SUBUNIT"/>
    <property type="match status" value="1"/>
</dbReference>
<feature type="repeat" description="TPR" evidence="1">
    <location>
        <begin position="379"/>
        <end position="412"/>
    </location>
</feature>
<dbReference type="AlphaFoldDB" id="A0A158K7A6"/>
<name>A0A158K7A6_9BURK</name>
<dbReference type="InterPro" id="IPR011990">
    <property type="entry name" value="TPR-like_helical_dom_sf"/>
</dbReference>
<keyword evidence="2" id="KW-0812">Transmembrane</keyword>
<keyword evidence="1" id="KW-0802">TPR repeat</keyword>